<sequence>MYSTVKMIIDFINNNSKDYIWHDISSTLSVTEITVPLPKWQRARRFVIIREKIIPKNMNQLMFEECKYKYQAIVTNIDYLTPEEIFQDYNQRCDVENNIDEIKEGYAFSENSLVNHKCNELYLLIKMIAYNIHNWFKQAIMPKEVQHHEISTLRRIFYRVCGNVCGSKYYRYLSFSNNCLLEKIITYIQKQIHVFSRKMITVYT</sequence>
<proteinExistence type="predicted"/>
<dbReference type="Proteomes" id="UP000075374">
    <property type="component" value="Unassembled WGS sequence"/>
</dbReference>
<feature type="domain" description="Transposase DDE" evidence="1">
    <location>
        <begin position="39"/>
        <end position="192"/>
    </location>
</feature>
<comment type="caution">
    <text evidence="2">The sequence shown here is derived from an EMBL/GenBank/DDBJ whole genome shotgun (WGS) entry which is preliminary data.</text>
</comment>
<organism evidence="2 3">
    <name type="scientific">Clostridium colicanis DSM 13634</name>
    <dbReference type="NCBI Taxonomy" id="1121305"/>
    <lineage>
        <taxon>Bacteria</taxon>
        <taxon>Bacillati</taxon>
        <taxon>Bacillota</taxon>
        <taxon>Clostridia</taxon>
        <taxon>Eubacteriales</taxon>
        <taxon>Clostridiaceae</taxon>
        <taxon>Clostridium</taxon>
    </lineage>
</organism>
<dbReference type="PATRIC" id="fig|1121305.3.peg.2398"/>
<evidence type="ECO:0000313" key="2">
    <source>
        <dbReference type="EMBL" id="KYH27948.1"/>
    </source>
</evidence>
<accession>A0A151AJV2</accession>
<dbReference type="InterPro" id="IPR025668">
    <property type="entry name" value="Tnp_DDE_dom"/>
</dbReference>
<evidence type="ECO:0000313" key="3">
    <source>
        <dbReference type="Proteomes" id="UP000075374"/>
    </source>
</evidence>
<gene>
    <name evidence="2" type="ORF">CLCOL_24150</name>
</gene>
<reference evidence="2 3" key="1">
    <citation type="submission" date="2016-02" db="EMBL/GenBank/DDBJ databases">
        <title>Genome sequence of Clostridium colicanis DSM 13634.</title>
        <authorList>
            <person name="Poehlein A."/>
            <person name="Daniel R."/>
        </authorList>
    </citation>
    <scope>NUCLEOTIDE SEQUENCE [LARGE SCALE GENOMIC DNA]</scope>
    <source>
        <strain evidence="2 3">DSM 13634</strain>
    </source>
</reference>
<keyword evidence="3" id="KW-1185">Reference proteome</keyword>
<dbReference type="Pfam" id="PF13701">
    <property type="entry name" value="DDE_Tnp_1_4"/>
    <property type="match status" value="1"/>
</dbReference>
<name>A0A151AJV2_9CLOT</name>
<dbReference type="EMBL" id="LTBB01000017">
    <property type="protein sequence ID" value="KYH27948.1"/>
    <property type="molecule type" value="Genomic_DNA"/>
</dbReference>
<dbReference type="AlphaFoldDB" id="A0A151AJV2"/>
<protein>
    <submittedName>
        <fullName evidence="2">Transposase DDE domain protein</fullName>
    </submittedName>
</protein>
<evidence type="ECO:0000259" key="1">
    <source>
        <dbReference type="Pfam" id="PF13701"/>
    </source>
</evidence>